<evidence type="ECO:0000256" key="1">
    <source>
        <dbReference type="ARBA" id="ARBA00022801"/>
    </source>
</evidence>
<dbReference type="GO" id="GO:0008962">
    <property type="term" value="F:phosphatidylglycerophosphatase activity"/>
    <property type="evidence" value="ECO:0007669"/>
    <property type="project" value="InterPro"/>
</dbReference>
<dbReference type="Gene3D" id="3.40.50.1000">
    <property type="entry name" value="HAD superfamily/HAD-like"/>
    <property type="match status" value="1"/>
</dbReference>
<dbReference type="AlphaFoldDB" id="A0A3D8P3Y3"/>
<evidence type="ECO:0000256" key="2">
    <source>
        <dbReference type="ARBA" id="ARBA00022842"/>
    </source>
</evidence>
<keyword evidence="4" id="KW-1185">Reference proteome</keyword>
<dbReference type="CDD" id="cd16416">
    <property type="entry name" value="HAD_BsYqeG-like"/>
    <property type="match status" value="1"/>
</dbReference>
<dbReference type="PANTHER" id="PTHR46470">
    <property type="entry name" value="N-ACYLNEURAMINATE-9-PHOSPHATASE"/>
    <property type="match status" value="1"/>
</dbReference>
<dbReference type="RefSeq" id="WP_115793138.1">
    <property type="nucleotide sequence ID" value="NZ_QSLN01000016.1"/>
</dbReference>
<dbReference type="Pfam" id="PF13242">
    <property type="entry name" value="Hydrolase_like"/>
    <property type="match status" value="1"/>
</dbReference>
<dbReference type="NCBIfam" id="TIGR01668">
    <property type="entry name" value="YqeG_hyp_ppase"/>
    <property type="match status" value="1"/>
</dbReference>
<dbReference type="InterPro" id="IPR036412">
    <property type="entry name" value="HAD-like_sf"/>
</dbReference>
<dbReference type="InterPro" id="IPR051400">
    <property type="entry name" value="HAD-like_hydrolase"/>
</dbReference>
<reference evidence="3 4" key="1">
    <citation type="submission" date="2018-08" db="EMBL/GenBank/DDBJ databases">
        <title>Form III RuBisCO-mediated autotrophy in Thermodesulfobium bacteria.</title>
        <authorList>
            <person name="Toshchakov S.V."/>
            <person name="Kublanov I.V."/>
            <person name="Frolov E."/>
            <person name="Bonch-Osmolovskaya E.A."/>
            <person name="Tourova T.P."/>
            <person name="Chernych N.A."/>
            <person name="Lebedinsky A.V."/>
        </authorList>
    </citation>
    <scope>NUCLEOTIDE SEQUENCE [LARGE SCALE GENOMIC DNA]</scope>
    <source>
        <strain evidence="3 4">SR</strain>
    </source>
</reference>
<gene>
    <name evidence="3" type="ORF">DXX99_08920</name>
</gene>
<dbReference type="InterPro" id="IPR006549">
    <property type="entry name" value="HAD-SF_hydro_IIIA"/>
</dbReference>
<organism evidence="3 4">
    <name type="scientific">Ammonifex thiophilus</name>
    <dbReference type="NCBI Taxonomy" id="444093"/>
    <lineage>
        <taxon>Bacteria</taxon>
        <taxon>Bacillati</taxon>
        <taxon>Bacillota</taxon>
        <taxon>Clostridia</taxon>
        <taxon>Thermoanaerobacterales</taxon>
        <taxon>Thermoanaerobacteraceae</taxon>
        <taxon>Ammonifex</taxon>
    </lineage>
</organism>
<dbReference type="InterPro" id="IPR023214">
    <property type="entry name" value="HAD_sf"/>
</dbReference>
<sequence>MIRFLLPKLYAPSLLSLTPLELRRRGIKALILDLDNTLVPRGEEKVDPSVKSWVESLKRQSFKLCVVSNNTYGKGAGPIQELGVPAVFRAVKPFPWAFRRALELLGTRPEETAVVGDQLFTDVLGGNLLGLYTILVPSLKGPDFIATRLLVRPVERLVWRWICSKVPRLQEPVPRKTELRSSCRTGG</sequence>
<accession>A0A3D8P3Y3</accession>
<dbReference type="EMBL" id="QSLN01000016">
    <property type="protein sequence ID" value="RDV81744.1"/>
    <property type="molecule type" value="Genomic_DNA"/>
</dbReference>
<keyword evidence="2" id="KW-0460">Magnesium</keyword>
<name>A0A3D8P3Y3_9THEO</name>
<dbReference type="NCBIfam" id="TIGR01662">
    <property type="entry name" value="HAD-SF-IIIA"/>
    <property type="match status" value="1"/>
</dbReference>
<dbReference type="Proteomes" id="UP000256329">
    <property type="component" value="Unassembled WGS sequence"/>
</dbReference>
<dbReference type="OrthoDB" id="9787572at2"/>
<evidence type="ECO:0000313" key="4">
    <source>
        <dbReference type="Proteomes" id="UP000256329"/>
    </source>
</evidence>
<protein>
    <submittedName>
        <fullName evidence="3">YqeG family HAD IIIA-type phosphatase</fullName>
    </submittedName>
</protein>
<dbReference type="SUPFAM" id="SSF56784">
    <property type="entry name" value="HAD-like"/>
    <property type="match status" value="1"/>
</dbReference>
<comment type="caution">
    <text evidence="3">The sequence shown here is derived from an EMBL/GenBank/DDBJ whole genome shotgun (WGS) entry which is preliminary data.</text>
</comment>
<keyword evidence="1" id="KW-0378">Hydrolase</keyword>
<proteinExistence type="predicted"/>
<dbReference type="InterPro" id="IPR010021">
    <property type="entry name" value="PGPP1/Gep4"/>
</dbReference>
<evidence type="ECO:0000313" key="3">
    <source>
        <dbReference type="EMBL" id="RDV81744.1"/>
    </source>
</evidence>